<comment type="subcellular location">
    <subcellularLocation>
        <location evidence="2">Cytoplasm</location>
    </subcellularLocation>
    <subcellularLocation>
        <location evidence="1">Nucleus</location>
    </subcellularLocation>
</comment>
<evidence type="ECO:0000313" key="8">
    <source>
        <dbReference type="Proteomes" id="UP000054516"/>
    </source>
</evidence>
<dbReference type="OrthoDB" id="31005at2759"/>
<dbReference type="EMBL" id="DF977455">
    <property type="protein sequence ID" value="GAP85464.2"/>
    <property type="molecule type" value="Genomic_DNA"/>
</dbReference>
<gene>
    <name evidence="7" type="ORF">SAMD00023353_1000390</name>
</gene>
<dbReference type="CDD" id="cd14820">
    <property type="entry name" value="TRAX"/>
    <property type="match status" value="1"/>
</dbReference>
<dbReference type="GO" id="GO:0005737">
    <property type="term" value="C:cytoplasm"/>
    <property type="evidence" value="ECO:0007669"/>
    <property type="project" value="UniProtKB-SubCell"/>
</dbReference>
<evidence type="ECO:0000256" key="1">
    <source>
        <dbReference type="ARBA" id="ARBA00004123"/>
    </source>
</evidence>
<dbReference type="Pfam" id="PF01997">
    <property type="entry name" value="Translin"/>
    <property type="match status" value="1"/>
</dbReference>
<evidence type="ECO:0000256" key="3">
    <source>
        <dbReference type="ARBA" id="ARBA00005902"/>
    </source>
</evidence>
<proteinExistence type="inferred from homology"/>
<dbReference type="InterPro" id="IPR002848">
    <property type="entry name" value="Translin_fam"/>
</dbReference>
<dbReference type="SUPFAM" id="SSF74784">
    <property type="entry name" value="Translin"/>
    <property type="match status" value="1"/>
</dbReference>
<feature type="compositionally biased region" description="Basic and acidic residues" evidence="6">
    <location>
        <begin position="1"/>
        <end position="32"/>
    </location>
</feature>
<organism evidence="7">
    <name type="scientific">Rosellinia necatrix</name>
    <name type="common">White root-rot fungus</name>
    <dbReference type="NCBI Taxonomy" id="77044"/>
    <lineage>
        <taxon>Eukaryota</taxon>
        <taxon>Fungi</taxon>
        <taxon>Dikarya</taxon>
        <taxon>Ascomycota</taxon>
        <taxon>Pezizomycotina</taxon>
        <taxon>Sordariomycetes</taxon>
        <taxon>Xylariomycetidae</taxon>
        <taxon>Xylariales</taxon>
        <taxon>Xylariaceae</taxon>
        <taxon>Rosellinia</taxon>
    </lineage>
</organism>
<keyword evidence="5" id="KW-0539">Nucleus</keyword>
<feature type="region of interest" description="Disordered" evidence="6">
    <location>
        <begin position="1"/>
        <end position="45"/>
    </location>
</feature>
<reference evidence="7" key="1">
    <citation type="submission" date="2016-03" db="EMBL/GenBank/DDBJ databases">
        <title>Draft genome sequence of Rosellinia necatrix.</title>
        <authorList>
            <person name="Kanematsu S."/>
        </authorList>
    </citation>
    <scope>NUCLEOTIDE SEQUENCE [LARGE SCALE GENOMIC DNA]</scope>
    <source>
        <strain evidence="7">W97</strain>
    </source>
</reference>
<keyword evidence="4" id="KW-0963">Cytoplasm</keyword>
<dbReference type="GO" id="GO:0043565">
    <property type="term" value="F:sequence-specific DNA binding"/>
    <property type="evidence" value="ECO:0007669"/>
    <property type="project" value="InterPro"/>
</dbReference>
<dbReference type="Proteomes" id="UP000054516">
    <property type="component" value="Unassembled WGS sequence"/>
</dbReference>
<protein>
    <submittedName>
        <fullName evidence="7">Putative translin-associated protein X</fullName>
    </submittedName>
</protein>
<evidence type="ECO:0000256" key="5">
    <source>
        <dbReference type="ARBA" id="ARBA00023242"/>
    </source>
</evidence>
<dbReference type="OMA" id="DTCMETC"/>
<dbReference type="InterPro" id="IPR016068">
    <property type="entry name" value="Translin_N"/>
</dbReference>
<evidence type="ECO:0000313" key="7">
    <source>
        <dbReference type="EMBL" id="GAP85464.2"/>
    </source>
</evidence>
<accession>A0A1W2TBZ0</accession>
<evidence type="ECO:0000256" key="6">
    <source>
        <dbReference type="SAM" id="MobiDB-lite"/>
    </source>
</evidence>
<sequence>MSELIVPKKKEGATGAGVKRDYQGKEKVRRDGGPGAAPAPADHPRNAYTSMFESFRDELDEHHDRRTRIGKVSRDVTALSKKIVRKLSQPIPERIQSEIDSRLKEIAELLETIQPDVQGMNRHRYPLWCLEEFVEAVTFAHYLRHQTLMAPAAAEDVLPADIPLTAADYVFGVFDLTGEMMRFATAVTALSGSIPAGGDGGAPTRKDGDGDCDAAATADAAGDAQRTILTDMQDISSMLRICPPPGGRYSVYAKKLSIMAEQVLKVERLGYGVTVRGSERPKGWMPDLGEGFPGGGGDAEDIAMMD</sequence>
<dbReference type="Gene3D" id="1.20.58.200">
    <property type="entry name" value="Translin, domain 2"/>
    <property type="match status" value="1"/>
</dbReference>
<name>A0A1W2TBZ0_ROSNE</name>
<comment type="similarity">
    <text evidence="3">Belongs to the translin family.</text>
</comment>
<keyword evidence="8" id="KW-1185">Reference proteome</keyword>
<dbReference type="InterPro" id="IPR016069">
    <property type="entry name" value="Translin_C"/>
</dbReference>
<dbReference type="PANTHER" id="PTHR10741">
    <property type="entry name" value="TRANSLIN AND TRANSLIN ASSOCIATED PROTEIN X"/>
    <property type="match status" value="1"/>
</dbReference>
<dbReference type="AlphaFoldDB" id="A0A1W2TBZ0"/>
<dbReference type="GO" id="GO:0005634">
    <property type="term" value="C:nucleus"/>
    <property type="evidence" value="ECO:0007669"/>
    <property type="project" value="UniProtKB-SubCell"/>
</dbReference>
<dbReference type="Gene3D" id="1.20.58.190">
    <property type="entry name" value="Translin, domain 1"/>
    <property type="match status" value="1"/>
</dbReference>
<evidence type="ECO:0000256" key="2">
    <source>
        <dbReference type="ARBA" id="ARBA00004496"/>
    </source>
</evidence>
<dbReference type="InterPro" id="IPR036081">
    <property type="entry name" value="Translin_sf"/>
</dbReference>
<dbReference type="STRING" id="77044.A0A1W2TBZ0"/>
<evidence type="ECO:0000256" key="4">
    <source>
        <dbReference type="ARBA" id="ARBA00022490"/>
    </source>
</evidence>